<protein>
    <submittedName>
        <fullName evidence="1">Uncharacterized protein</fullName>
    </submittedName>
</protein>
<dbReference type="EMBL" id="CAKXZT010000157">
    <property type="protein sequence ID" value="CAH2407468.1"/>
    <property type="molecule type" value="Genomic_DNA"/>
</dbReference>
<evidence type="ECO:0000313" key="1">
    <source>
        <dbReference type="EMBL" id="CAH2407468.1"/>
    </source>
</evidence>
<proteinExistence type="predicted"/>
<gene>
    <name evidence="1" type="ORF">MES5069_60104</name>
</gene>
<keyword evidence="2" id="KW-1185">Reference proteome</keyword>
<evidence type="ECO:0000313" key="2">
    <source>
        <dbReference type="Proteomes" id="UP001153050"/>
    </source>
</evidence>
<comment type="caution">
    <text evidence="1">The sequence shown here is derived from an EMBL/GenBank/DDBJ whole genome shotgun (WGS) entry which is preliminary data.</text>
</comment>
<sequence length="67" mass="7601">MVWSITPYRPIVELVRLAPDIGRRDQLWRLLKPDVRVTKLTVSLALKAAIKGVTGQRYLSSVQNLPC</sequence>
<dbReference type="Proteomes" id="UP001153050">
    <property type="component" value="Unassembled WGS sequence"/>
</dbReference>
<accession>A0ABN8KD01</accession>
<name>A0ABN8KD01_9HYPH</name>
<reference evidence="1 2" key="1">
    <citation type="submission" date="2022-03" db="EMBL/GenBank/DDBJ databases">
        <authorList>
            <person name="Brunel B."/>
        </authorList>
    </citation>
    <scope>NUCLEOTIDE SEQUENCE [LARGE SCALE GENOMIC DNA]</scope>
    <source>
        <strain evidence="1">STM5069sample</strain>
    </source>
</reference>
<organism evidence="1 2">
    <name type="scientific">Mesorhizobium escarrei</name>
    <dbReference type="NCBI Taxonomy" id="666018"/>
    <lineage>
        <taxon>Bacteria</taxon>
        <taxon>Pseudomonadati</taxon>
        <taxon>Pseudomonadota</taxon>
        <taxon>Alphaproteobacteria</taxon>
        <taxon>Hyphomicrobiales</taxon>
        <taxon>Phyllobacteriaceae</taxon>
        <taxon>Mesorhizobium</taxon>
    </lineage>
</organism>